<accession>A0A182IHL3</accession>
<name>A0A182IHL3_ANOAR</name>
<evidence type="ECO:0000313" key="2">
    <source>
        <dbReference type="Proteomes" id="UP000075840"/>
    </source>
</evidence>
<dbReference type="EnsemblMetazoa" id="AARA014937-RA">
    <property type="protein sequence ID" value="AARA014937-PA"/>
    <property type="gene ID" value="AARA014937"/>
</dbReference>
<dbReference type="AlphaFoldDB" id="A0A182IHL3"/>
<dbReference type="Proteomes" id="UP000075840">
    <property type="component" value="Unassembled WGS sequence"/>
</dbReference>
<organism evidence="1 2">
    <name type="scientific">Anopheles arabiensis</name>
    <name type="common">Mosquito</name>
    <dbReference type="NCBI Taxonomy" id="7173"/>
    <lineage>
        <taxon>Eukaryota</taxon>
        <taxon>Metazoa</taxon>
        <taxon>Ecdysozoa</taxon>
        <taxon>Arthropoda</taxon>
        <taxon>Hexapoda</taxon>
        <taxon>Insecta</taxon>
        <taxon>Pterygota</taxon>
        <taxon>Neoptera</taxon>
        <taxon>Endopterygota</taxon>
        <taxon>Diptera</taxon>
        <taxon>Nematocera</taxon>
        <taxon>Culicoidea</taxon>
        <taxon>Culicidae</taxon>
        <taxon>Anophelinae</taxon>
        <taxon>Anopheles</taxon>
    </lineage>
</organism>
<protein>
    <submittedName>
        <fullName evidence="1">Uncharacterized protein</fullName>
    </submittedName>
</protein>
<reference evidence="1" key="1">
    <citation type="submission" date="2022-08" db="UniProtKB">
        <authorList>
            <consortium name="EnsemblMetazoa"/>
        </authorList>
    </citation>
    <scope>IDENTIFICATION</scope>
    <source>
        <strain evidence="1">Dongola</strain>
    </source>
</reference>
<dbReference type="VEuPathDB" id="VectorBase:AARA014937"/>
<sequence>MATTANNIYLQEVMINACLPSTLVRCIYLFLDLPEEHKTPALIEHVPREHV</sequence>
<proteinExistence type="predicted"/>
<keyword evidence="2" id="KW-1185">Reference proteome</keyword>
<evidence type="ECO:0000313" key="1">
    <source>
        <dbReference type="EnsemblMetazoa" id="AARA014937-PA"/>
    </source>
</evidence>
<dbReference type="EMBL" id="APCN01006833">
    <property type="status" value="NOT_ANNOTATED_CDS"/>
    <property type="molecule type" value="Genomic_DNA"/>
</dbReference>